<dbReference type="SMART" id="SM00696">
    <property type="entry name" value="DM9"/>
    <property type="match status" value="1"/>
</dbReference>
<keyword evidence="3" id="KW-1185">Reference proteome</keyword>
<dbReference type="PANTHER" id="PTHR31649:SF1">
    <property type="entry name" value="FARNESOIC ACID O-METHYL TRANSFERASE DOMAIN-CONTAINING PROTEIN"/>
    <property type="match status" value="1"/>
</dbReference>
<evidence type="ECO:0000313" key="2">
    <source>
        <dbReference type="EMBL" id="TDL25854.1"/>
    </source>
</evidence>
<dbReference type="Proteomes" id="UP000294933">
    <property type="component" value="Unassembled WGS sequence"/>
</dbReference>
<feature type="region of interest" description="Disordered" evidence="1">
    <location>
        <begin position="1"/>
        <end position="42"/>
    </location>
</feature>
<dbReference type="PANTHER" id="PTHR31649">
    <property type="entry name" value="AGAP009604-PA"/>
    <property type="match status" value="1"/>
</dbReference>
<dbReference type="STRING" id="50990.A0A4Y7QE04"/>
<evidence type="ECO:0000256" key="1">
    <source>
        <dbReference type="SAM" id="MobiDB-lite"/>
    </source>
</evidence>
<name>A0A4Y7QE04_9AGAM</name>
<accession>A0A4Y7QE04</accession>
<reference evidence="2 3" key="1">
    <citation type="submission" date="2018-06" db="EMBL/GenBank/DDBJ databases">
        <title>A transcriptomic atlas of mushroom development highlights an independent origin of complex multicellularity.</title>
        <authorList>
            <consortium name="DOE Joint Genome Institute"/>
            <person name="Krizsan K."/>
            <person name="Almasi E."/>
            <person name="Merenyi Z."/>
            <person name="Sahu N."/>
            <person name="Viragh M."/>
            <person name="Koszo T."/>
            <person name="Mondo S."/>
            <person name="Kiss B."/>
            <person name="Balint B."/>
            <person name="Kues U."/>
            <person name="Barry K."/>
            <person name="Hegedus J.C."/>
            <person name="Henrissat B."/>
            <person name="Johnson J."/>
            <person name="Lipzen A."/>
            <person name="Ohm R."/>
            <person name="Nagy I."/>
            <person name="Pangilinan J."/>
            <person name="Yan J."/>
            <person name="Xiong Y."/>
            <person name="Grigoriev I.V."/>
            <person name="Hibbett D.S."/>
            <person name="Nagy L.G."/>
        </authorList>
    </citation>
    <scope>NUCLEOTIDE SEQUENCE [LARGE SCALE GENOMIC DNA]</scope>
    <source>
        <strain evidence="2 3">SZMC22713</strain>
    </source>
</reference>
<dbReference type="InterPro" id="IPR006616">
    <property type="entry name" value="DM9_repeat"/>
</dbReference>
<sequence length="184" mass="19683">MAPTSPPTYTAHSPAQAEPPSGFRLPLNTDGPFPPPQQTLPAPFVEGDGHNPVFVGSAIFPNGVHPCKISPALGATPCRVPYGGTEVEHRGRYDLLPFKPDMMEWVPASGGKIPYGRRPIEGGYDDGGAKLYHAFATVNGVRVPGKTGEHLYGANVAYNGSEHCFSSGYEILFVQFLLVSQSNF</sequence>
<proteinExistence type="predicted"/>
<dbReference type="AlphaFoldDB" id="A0A4Y7QE04"/>
<gene>
    <name evidence="2" type="ORF">BD410DRAFT_717386</name>
</gene>
<organism evidence="2 3">
    <name type="scientific">Rickenella mellea</name>
    <dbReference type="NCBI Taxonomy" id="50990"/>
    <lineage>
        <taxon>Eukaryota</taxon>
        <taxon>Fungi</taxon>
        <taxon>Dikarya</taxon>
        <taxon>Basidiomycota</taxon>
        <taxon>Agaricomycotina</taxon>
        <taxon>Agaricomycetes</taxon>
        <taxon>Hymenochaetales</taxon>
        <taxon>Rickenellaceae</taxon>
        <taxon>Rickenella</taxon>
    </lineage>
</organism>
<evidence type="ECO:0000313" key="3">
    <source>
        <dbReference type="Proteomes" id="UP000294933"/>
    </source>
</evidence>
<protein>
    <submittedName>
        <fullName evidence="2">Uncharacterized protein</fullName>
    </submittedName>
</protein>
<dbReference type="OrthoDB" id="2142040at2759"/>
<dbReference type="VEuPathDB" id="FungiDB:BD410DRAFT_717386"/>
<dbReference type="EMBL" id="ML170163">
    <property type="protein sequence ID" value="TDL25854.1"/>
    <property type="molecule type" value="Genomic_DNA"/>
</dbReference>
<dbReference type="Pfam" id="PF11901">
    <property type="entry name" value="DM9"/>
    <property type="match status" value="1"/>
</dbReference>